<dbReference type="GO" id="GO:0004519">
    <property type="term" value="F:endonuclease activity"/>
    <property type="evidence" value="ECO:0007669"/>
    <property type="project" value="UniProtKB-KW"/>
</dbReference>
<feature type="domain" description="Type I restriction modification DNA specificity" evidence="4">
    <location>
        <begin position="197"/>
        <end position="338"/>
    </location>
</feature>
<comment type="similarity">
    <text evidence="1">Belongs to the type-I restriction system S methylase family.</text>
</comment>
<dbReference type="InterPro" id="IPR044946">
    <property type="entry name" value="Restrct_endonuc_typeI_TRD_sf"/>
</dbReference>
<keyword evidence="5" id="KW-0540">Nuclease</keyword>
<organism evidence="5 6">
    <name type="scientific">Campylobacter jejuni</name>
    <dbReference type="NCBI Taxonomy" id="197"/>
    <lineage>
        <taxon>Bacteria</taxon>
        <taxon>Pseudomonadati</taxon>
        <taxon>Campylobacterota</taxon>
        <taxon>Epsilonproteobacteria</taxon>
        <taxon>Campylobacterales</taxon>
        <taxon>Campylobacteraceae</taxon>
        <taxon>Campylobacter</taxon>
    </lineage>
</organism>
<evidence type="ECO:0000256" key="2">
    <source>
        <dbReference type="ARBA" id="ARBA00022747"/>
    </source>
</evidence>
<reference evidence="5 6" key="1">
    <citation type="submission" date="2019-04" db="EMBL/GenBank/DDBJ databases">
        <authorList>
            <person name="Ashton P.M."/>
            <person name="Dallman T."/>
            <person name="Nair S."/>
            <person name="De Pinna E."/>
            <person name="Peters T."/>
            <person name="Grant K."/>
        </authorList>
    </citation>
    <scope>NUCLEOTIDE SEQUENCE [LARGE SCALE GENOMIC DNA]</scope>
    <source>
        <strain evidence="5 6">OXC2299</strain>
    </source>
</reference>
<comment type="caution">
    <text evidence="5">The sequence shown here is derived from an EMBL/GenBank/DDBJ whole genome shotgun (WGS) entry which is preliminary data.</text>
</comment>
<keyword evidence="2" id="KW-0680">Restriction system</keyword>
<dbReference type="PANTHER" id="PTHR30408:SF12">
    <property type="entry name" value="TYPE I RESTRICTION ENZYME MJAVIII SPECIFICITY SUBUNIT"/>
    <property type="match status" value="1"/>
</dbReference>
<dbReference type="GO" id="GO:0003677">
    <property type="term" value="F:DNA binding"/>
    <property type="evidence" value="ECO:0007669"/>
    <property type="project" value="UniProtKB-KW"/>
</dbReference>
<dbReference type="InterPro" id="IPR052021">
    <property type="entry name" value="Type-I_RS_S_subunit"/>
</dbReference>
<dbReference type="Pfam" id="PF01420">
    <property type="entry name" value="Methylase_S"/>
    <property type="match status" value="2"/>
</dbReference>
<accession>A0A693BD69</accession>
<evidence type="ECO:0000256" key="1">
    <source>
        <dbReference type="ARBA" id="ARBA00010923"/>
    </source>
</evidence>
<keyword evidence="5" id="KW-0255">Endonuclease</keyword>
<dbReference type="Proteomes" id="UP000358933">
    <property type="component" value="Unassembled WGS sequence"/>
</dbReference>
<evidence type="ECO:0000313" key="6">
    <source>
        <dbReference type="Proteomes" id="UP000358933"/>
    </source>
</evidence>
<gene>
    <name evidence="5" type="ORF">E7N58_04490</name>
</gene>
<feature type="domain" description="Type I restriction modification DNA specificity" evidence="4">
    <location>
        <begin position="2"/>
        <end position="180"/>
    </location>
</feature>
<dbReference type="AlphaFoldDB" id="A0A693BD69"/>
<dbReference type="PANTHER" id="PTHR30408">
    <property type="entry name" value="TYPE-1 RESTRICTION ENZYME ECOKI SPECIFICITY PROTEIN"/>
    <property type="match status" value="1"/>
</dbReference>
<sequence length="391" mass="43977">MNNWKKCKLGDIAEVIGGGTPSTKVDEYWNGDIAWITPKDLTSYNKVFIPKGARSITELGLSQSSAKLMPKGTVLLTSRAPIGYVAIAENEISTNQGFKSLIPKENLTTSRFLYYWLKNNVEYLKNFSVGTTFAEISGQIVKEIEILLPPLEEQRQIAAILSSIDDKIELLHEQNKTLEELAQTLFVNWFKDREFNSTISDFISIQNGFVFKSKDFIDYGDNGVIKIKNISNGIVDIVNTDKISQNTINEVNNKFNINSGDILFAMTGAEIGKMGIVPSTNKKLWLNQRVGMLKERFLGARFLAYIHLTSEFGYDYVINSATGSAQENISATDIENCPFVKLTSEEIVSYSKQLNDFFEKIIFNLGEIQTLENMRDILIPKLLNGEIKITN</sequence>
<dbReference type="GO" id="GO:0009307">
    <property type="term" value="P:DNA restriction-modification system"/>
    <property type="evidence" value="ECO:0007669"/>
    <property type="project" value="UniProtKB-KW"/>
</dbReference>
<evidence type="ECO:0000313" key="5">
    <source>
        <dbReference type="EMBL" id="EAK8193439.1"/>
    </source>
</evidence>
<dbReference type="InterPro" id="IPR000055">
    <property type="entry name" value="Restrct_endonuc_typeI_TRD"/>
</dbReference>
<keyword evidence="3" id="KW-0238">DNA-binding</keyword>
<dbReference type="Gene3D" id="3.90.220.20">
    <property type="entry name" value="DNA methylase specificity domains"/>
    <property type="match status" value="2"/>
</dbReference>
<keyword evidence="5" id="KW-0378">Hydrolase</keyword>
<name>A0A693BD69_CAMJU</name>
<protein>
    <submittedName>
        <fullName evidence="5">Restriction endonuclease subunit S</fullName>
    </submittedName>
</protein>
<dbReference type="CDD" id="cd17273">
    <property type="entry name" value="RMtype1_S_EcoJA69PI-TRD1-CR1_like"/>
    <property type="match status" value="1"/>
</dbReference>
<dbReference type="SUPFAM" id="SSF116734">
    <property type="entry name" value="DNA methylase specificity domain"/>
    <property type="match status" value="2"/>
</dbReference>
<dbReference type="EMBL" id="AACJKW010000006">
    <property type="protein sequence ID" value="EAK8193439.1"/>
    <property type="molecule type" value="Genomic_DNA"/>
</dbReference>
<proteinExistence type="inferred from homology"/>
<evidence type="ECO:0000256" key="3">
    <source>
        <dbReference type="ARBA" id="ARBA00023125"/>
    </source>
</evidence>
<evidence type="ECO:0000259" key="4">
    <source>
        <dbReference type="Pfam" id="PF01420"/>
    </source>
</evidence>